<dbReference type="InterPro" id="IPR050848">
    <property type="entry name" value="Homeobox_TF"/>
</dbReference>
<accession>A0A8R2DJJ7</accession>
<evidence type="ECO:0000259" key="8">
    <source>
        <dbReference type="PROSITE" id="PS50071"/>
    </source>
</evidence>
<dbReference type="InterPro" id="IPR001356">
    <property type="entry name" value="HD"/>
</dbReference>
<evidence type="ECO:0000313" key="10">
    <source>
        <dbReference type="Proteomes" id="UP000005204"/>
    </source>
</evidence>
<feature type="domain" description="Homeobox" evidence="8">
    <location>
        <begin position="72"/>
        <end position="132"/>
    </location>
</feature>
<dbReference type="GeneID" id="101743056"/>
<dbReference type="SMART" id="SM00389">
    <property type="entry name" value="HOX"/>
    <property type="match status" value="1"/>
</dbReference>
<dbReference type="RefSeq" id="XP_021202420.1">
    <property type="nucleotide sequence ID" value="XM_021346745.3"/>
</dbReference>
<keyword evidence="4 5" id="KW-0539">Nucleus</keyword>
<keyword evidence="3 5" id="KW-0371">Homeobox</keyword>
<evidence type="ECO:0000256" key="1">
    <source>
        <dbReference type="ARBA" id="ARBA00004123"/>
    </source>
</evidence>
<dbReference type="GO" id="GO:0005634">
    <property type="term" value="C:nucleus"/>
    <property type="evidence" value="ECO:0007669"/>
    <property type="project" value="UniProtKB-SubCell"/>
</dbReference>
<organism evidence="9 10">
    <name type="scientific">Bombyx mori</name>
    <name type="common">Silk moth</name>
    <dbReference type="NCBI Taxonomy" id="7091"/>
    <lineage>
        <taxon>Eukaryota</taxon>
        <taxon>Metazoa</taxon>
        <taxon>Ecdysozoa</taxon>
        <taxon>Arthropoda</taxon>
        <taxon>Hexapoda</taxon>
        <taxon>Insecta</taxon>
        <taxon>Pterygota</taxon>
        <taxon>Neoptera</taxon>
        <taxon>Endopterygota</taxon>
        <taxon>Lepidoptera</taxon>
        <taxon>Glossata</taxon>
        <taxon>Ditrysia</taxon>
        <taxon>Bombycoidea</taxon>
        <taxon>Bombycidae</taxon>
        <taxon>Bombycinae</taxon>
        <taxon>Bombyx</taxon>
    </lineage>
</organism>
<dbReference type="PROSITE" id="PS50071">
    <property type="entry name" value="HOMEOBOX_2"/>
    <property type="match status" value="1"/>
</dbReference>
<dbReference type="CDD" id="cd00086">
    <property type="entry name" value="homeodomain"/>
    <property type="match status" value="1"/>
</dbReference>
<evidence type="ECO:0000256" key="5">
    <source>
        <dbReference type="PROSITE-ProRule" id="PRU00108"/>
    </source>
</evidence>
<reference evidence="10" key="1">
    <citation type="journal article" date="2008" name="Insect Biochem. Mol. Biol.">
        <title>The genome of a lepidopteran model insect, the silkworm Bombyx mori.</title>
        <authorList>
            <consortium name="International Silkworm Genome Consortium"/>
        </authorList>
    </citation>
    <scope>NUCLEOTIDE SEQUENCE [LARGE SCALE GENOMIC DNA]</scope>
    <source>
        <strain evidence="10">p50T</strain>
    </source>
</reference>
<keyword evidence="2 5" id="KW-0238">DNA-binding</keyword>
<dbReference type="Gene3D" id="1.10.10.60">
    <property type="entry name" value="Homeodomain-like"/>
    <property type="match status" value="1"/>
</dbReference>
<sequence>MSSSRHLKKILLNHSGKWRNVFVLHDITIFNFIIRLQNNIEVIAFLVGRYFKFLNVCSYFVGAVNSGCRSRRSGRHARVPFTATQAAALEAAYSRAAYLAPPALRALAAALQLRDDRIKIWFQNRRARERREKCANIRPPVAVTLPPTSTSRTGLINNSVWFQQHNFGVSSTKALMMAQNEANVTRNIIIEANGMLTCGTDSESFGEIEKSESPLDVETVEH</sequence>
<keyword evidence="10" id="KW-1185">Reference proteome</keyword>
<name>A0A8R2DJJ7_BOMMO</name>
<dbReference type="PROSITE" id="PS00027">
    <property type="entry name" value="HOMEOBOX_1"/>
    <property type="match status" value="1"/>
</dbReference>
<dbReference type="PANTHER" id="PTHR24333:SF5">
    <property type="entry name" value="VENT HOMEOBOX"/>
    <property type="match status" value="1"/>
</dbReference>
<feature type="compositionally biased region" description="Basic and acidic residues" evidence="7">
    <location>
        <begin position="207"/>
        <end position="222"/>
    </location>
</feature>
<dbReference type="KEGG" id="bmor:101743056"/>
<feature type="DNA-binding region" description="Homeobox" evidence="5">
    <location>
        <begin position="74"/>
        <end position="133"/>
    </location>
</feature>
<dbReference type="InterPro" id="IPR009057">
    <property type="entry name" value="Homeodomain-like_sf"/>
</dbReference>
<dbReference type="Pfam" id="PF00046">
    <property type="entry name" value="Homeodomain"/>
    <property type="match status" value="1"/>
</dbReference>
<proteinExistence type="predicted"/>
<evidence type="ECO:0000256" key="7">
    <source>
        <dbReference type="SAM" id="MobiDB-lite"/>
    </source>
</evidence>
<feature type="region of interest" description="Disordered" evidence="7">
    <location>
        <begin position="203"/>
        <end position="222"/>
    </location>
</feature>
<dbReference type="GO" id="GO:0000981">
    <property type="term" value="F:DNA-binding transcription factor activity, RNA polymerase II-specific"/>
    <property type="evidence" value="ECO:0007669"/>
    <property type="project" value="InterPro"/>
</dbReference>
<protein>
    <recommendedName>
        <fullName evidence="8">Homeobox domain-containing protein</fullName>
    </recommendedName>
</protein>
<dbReference type="PANTHER" id="PTHR24333">
    <property type="entry name" value="HOMEO BOX HB9 LIKE A-RELATED"/>
    <property type="match status" value="1"/>
</dbReference>
<evidence type="ECO:0000256" key="4">
    <source>
        <dbReference type="ARBA" id="ARBA00023242"/>
    </source>
</evidence>
<evidence type="ECO:0000256" key="3">
    <source>
        <dbReference type="ARBA" id="ARBA00023155"/>
    </source>
</evidence>
<dbReference type="Proteomes" id="UP000005204">
    <property type="component" value="Unassembled WGS sequence"/>
</dbReference>
<reference evidence="9" key="2">
    <citation type="submission" date="2022-06" db="UniProtKB">
        <authorList>
            <consortium name="EnsemblMetazoa"/>
        </authorList>
    </citation>
    <scope>IDENTIFICATION</scope>
    <source>
        <strain evidence="9">p50T (Dazao)</strain>
    </source>
</reference>
<dbReference type="EnsemblMetazoa" id="XM_021346745.2">
    <property type="protein sequence ID" value="XP_021202420.1"/>
    <property type="gene ID" value="LOC101743056"/>
</dbReference>
<dbReference type="GO" id="GO:0003677">
    <property type="term" value="F:DNA binding"/>
    <property type="evidence" value="ECO:0007669"/>
    <property type="project" value="UniProtKB-UniRule"/>
</dbReference>
<evidence type="ECO:0000256" key="2">
    <source>
        <dbReference type="ARBA" id="ARBA00023125"/>
    </source>
</evidence>
<evidence type="ECO:0000256" key="6">
    <source>
        <dbReference type="RuleBase" id="RU000682"/>
    </source>
</evidence>
<comment type="subcellular location">
    <subcellularLocation>
        <location evidence="1 5 6">Nucleus</location>
    </subcellularLocation>
</comment>
<dbReference type="InterPro" id="IPR017970">
    <property type="entry name" value="Homeobox_CS"/>
</dbReference>
<dbReference type="AlphaFoldDB" id="A0A8R2DJJ7"/>
<dbReference type="SUPFAM" id="SSF46689">
    <property type="entry name" value="Homeodomain-like"/>
    <property type="match status" value="1"/>
</dbReference>
<evidence type="ECO:0000313" key="9">
    <source>
        <dbReference type="EnsemblMetazoa" id="XP_021202420.1"/>
    </source>
</evidence>